<dbReference type="Proteomes" id="UP000054845">
    <property type="component" value="Unassembled WGS sequence"/>
</dbReference>
<organism evidence="1 2">
    <name type="scientific">Ceraceosorus bombacis</name>
    <dbReference type="NCBI Taxonomy" id="401625"/>
    <lineage>
        <taxon>Eukaryota</taxon>
        <taxon>Fungi</taxon>
        <taxon>Dikarya</taxon>
        <taxon>Basidiomycota</taxon>
        <taxon>Ustilaginomycotina</taxon>
        <taxon>Exobasidiomycetes</taxon>
        <taxon>Ceraceosorales</taxon>
        <taxon>Ceraceosoraceae</taxon>
        <taxon>Ceraceosorus</taxon>
    </lineage>
</organism>
<evidence type="ECO:0000313" key="2">
    <source>
        <dbReference type="Proteomes" id="UP000054845"/>
    </source>
</evidence>
<protein>
    <submittedName>
        <fullName evidence="1">Uncharacterized protein</fullName>
    </submittedName>
</protein>
<sequence length="153" mass="16716">MLALGASAQHQLQITQAQNKGLKLDEGTIDVHHNEVARVATETYLAGEAADQLDEDLAELVQHHFVTKAKLVSSIAPDVHHHEEAQGAMEMYLVQQAAELMDGNLAEIIQDHFVMKAKLASNIAPGEQCGLAAFTICLDKRNQQEGPWQDLAL</sequence>
<evidence type="ECO:0000313" key="1">
    <source>
        <dbReference type="EMBL" id="CEH19027.1"/>
    </source>
</evidence>
<name>A0A0P1BS72_9BASI</name>
<dbReference type="AlphaFoldDB" id="A0A0P1BS72"/>
<proteinExistence type="predicted"/>
<reference evidence="1 2" key="1">
    <citation type="submission" date="2014-09" db="EMBL/GenBank/DDBJ databases">
        <authorList>
            <person name="Magalhaes I.L.F."/>
            <person name="Oliveira U."/>
            <person name="Santos F.R."/>
            <person name="Vidigal T.H.D.A."/>
            <person name="Brescovit A.D."/>
            <person name="Santos A.J."/>
        </authorList>
    </citation>
    <scope>NUCLEOTIDE SEQUENCE [LARGE SCALE GENOMIC DNA]</scope>
</reference>
<dbReference type="EMBL" id="CCYA01000276">
    <property type="protein sequence ID" value="CEH19027.1"/>
    <property type="molecule type" value="Genomic_DNA"/>
</dbReference>
<accession>A0A0P1BS72</accession>
<keyword evidence="2" id="KW-1185">Reference proteome</keyword>